<dbReference type="AlphaFoldDB" id="A0A0K2THY4"/>
<proteinExistence type="predicted"/>
<keyword evidence="1" id="KW-1133">Transmembrane helix</keyword>
<evidence type="ECO:0000313" key="2">
    <source>
        <dbReference type="EMBL" id="CDW25544.1"/>
    </source>
</evidence>
<protein>
    <submittedName>
        <fullName evidence="2">Uncharacterized protein</fullName>
    </submittedName>
</protein>
<accession>A0A0K2THY4</accession>
<sequence length="60" mass="6957">MWRNELDQTDSAVLSPKLKSKKTTLDCSLFGLIFCSMIYELYCSELLGLEKQIKTRQILL</sequence>
<evidence type="ECO:0000256" key="1">
    <source>
        <dbReference type="SAM" id="Phobius"/>
    </source>
</evidence>
<organism evidence="2">
    <name type="scientific">Lepeophtheirus salmonis</name>
    <name type="common">Salmon louse</name>
    <name type="synonym">Caligus salmonis</name>
    <dbReference type="NCBI Taxonomy" id="72036"/>
    <lineage>
        <taxon>Eukaryota</taxon>
        <taxon>Metazoa</taxon>
        <taxon>Ecdysozoa</taxon>
        <taxon>Arthropoda</taxon>
        <taxon>Crustacea</taxon>
        <taxon>Multicrustacea</taxon>
        <taxon>Hexanauplia</taxon>
        <taxon>Copepoda</taxon>
        <taxon>Siphonostomatoida</taxon>
        <taxon>Caligidae</taxon>
        <taxon>Lepeophtheirus</taxon>
    </lineage>
</organism>
<feature type="transmembrane region" description="Helical" evidence="1">
    <location>
        <begin position="29"/>
        <end position="49"/>
    </location>
</feature>
<keyword evidence="1" id="KW-0472">Membrane</keyword>
<reference evidence="2" key="1">
    <citation type="submission" date="2014-05" db="EMBL/GenBank/DDBJ databases">
        <authorList>
            <person name="Chronopoulou M."/>
        </authorList>
    </citation>
    <scope>NUCLEOTIDE SEQUENCE</scope>
    <source>
        <tissue evidence="2">Whole organism</tissue>
    </source>
</reference>
<dbReference type="EMBL" id="HACA01008183">
    <property type="protein sequence ID" value="CDW25544.1"/>
    <property type="molecule type" value="Transcribed_RNA"/>
</dbReference>
<name>A0A0K2THY4_LEPSM</name>
<keyword evidence="1" id="KW-0812">Transmembrane</keyword>